<keyword evidence="1 2" id="KW-0732">Signal</keyword>
<dbReference type="CDD" id="cd13603">
    <property type="entry name" value="PBP2_TRAP_Siap_TeaA_like"/>
    <property type="match status" value="1"/>
</dbReference>
<name>A0A4P6X5S8_HYDPS</name>
<dbReference type="Proteomes" id="UP000293912">
    <property type="component" value="Chromosome"/>
</dbReference>
<feature type="chain" id="PRO_5020502819" evidence="2">
    <location>
        <begin position="25"/>
        <end position="325"/>
    </location>
</feature>
<evidence type="ECO:0000313" key="4">
    <source>
        <dbReference type="Proteomes" id="UP000293912"/>
    </source>
</evidence>
<dbReference type="NCBIfam" id="NF037995">
    <property type="entry name" value="TRAP_S1"/>
    <property type="match status" value="1"/>
</dbReference>
<keyword evidence="4" id="KW-1185">Reference proteome</keyword>
<dbReference type="Gene3D" id="3.40.190.170">
    <property type="entry name" value="Bacterial extracellular solute-binding protein, family 7"/>
    <property type="match status" value="1"/>
</dbReference>
<dbReference type="GO" id="GO:0030246">
    <property type="term" value="F:carbohydrate binding"/>
    <property type="evidence" value="ECO:0007669"/>
    <property type="project" value="TreeGrafter"/>
</dbReference>
<dbReference type="GO" id="GO:0055085">
    <property type="term" value="P:transmembrane transport"/>
    <property type="evidence" value="ECO:0007669"/>
    <property type="project" value="InterPro"/>
</dbReference>
<evidence type="ECO:0000313" key="3">
    <source>
        <dbReference type="EMBL" id="QBM29151.1"/>
    </source>
</evidence>
<dbReference type="Pfam" id="PF03480">
    <property type="entry name" value="DctP"/>
    <property type="match status" value="1"/>
</dbReference>
<protein>
    <submittedName>
        <fullName evidence="3">Sialic acid-binding periplasmic protein SiaP</fullName>
    </submittedName>
</protein>
<reference evidence="3 4" key="1">
    <citation type="submission" date="2019-03" db="EMBL/GenBank/DDBJ databases">
        <authorList>
            <person name="Sebastian G."/>
            <person name="Baumann P."/>
            <person name="Ruckert C."/>
            <person name="Kalinowski J."/>
            <person name="Nebel B."/>
            <person name="Takors R."/>
            <person name="Blombach B."/>
        </authorList>
    </citation>
    <scope>NUCLEOTIDE SEQUENCE [LARGE SCALE GENOMIC DNA]</scope>
    <source>
        <strain evidence="3 4">DSM 1084</strain>
    </source>
</reference>
<dbReference type="RefSeq" id="WP_133157136.1">
    <property type="nucleotide sequence ID" value="NZ_CP037867.1"/>
</dbReference>
<proteinExistence type="predicted"/>
<organism evidence="3 4">
    <name type="scientific">Hydrogenophaga pseudoflava</name>
    <name type="common">Pseudomonas carboxydoflava</name>
    <dbReference type="NCBI Taxonomy" id="47421"/>
    <lineage>
        <taxon>Bacteria</taxon>
        <taxon>Pseudomonadati</taxon>
        <taxon>Pseudomonadota</taxon>
        <taxon>Betaproteobacteria</taxon>
        <taxon>Burkholderiales</taxon>
        <taxon>Comamonadaceae</taxon>
        <taxon>Hydrogenophaga</taxon>
    </lineage>
</organism>
<feature type="signal peptide" evidence="2">
    <location>
        <begin position="1"/>
        <end position="24"/>
    </location>
</feature>
<gene>
    <name evidence="3" type="primary">siaP4</name>
    <name evidence="3" type="ORF">HPF_15775</name>
</gene>
<evidence type="ECO:0000256" key="2">
    <source>
        <dbReference type="SAM" id="SignalP"/>
    </source>
</evidence>
<dbReference type="PANTHER" id="PTHR33376:SF2">
    <property type="entry name" value="DICARBOXYLATE-BINDING PERIPLASMIC PROTEIN"/>
    <property type="match status" value="1"/>
</dbReference>
<evidence type="ECO:0000256" key="1">
    <source>
        <dbReference type="ARBA" id="ARBA00022729"/>
    </source>
</evidence>
<accession>A0A4P6X5S8</accession>
<dbReference type="KEGG" id="hpse:HPF_15775"/>
<dbReference type="EMBL" id="CP037867">
    <property type="protein sequence ID" value="QBM29151.1"/>
    <property type="molecule type" value="Genomic_DNA"/>
</dbReference>
<dbReference type="PANTHER" id="PTHR33376">
    <property type="match status" value="1"/>
</dbReference>
<sequence length="325" mass="35686" precursor="true">MKFNKLLTILAAAAGLALGAAAHAKEMRLGLIVPASHEWSKAAVAMGEELKQKTNGKYSVTIFPSGQLGNEAQMLQQLQTGALDMAFMTAAEITNRVPDYSALFAPYLVKDVRQAGLLLNGPTAQKMLDRLPREVGAVGVGYGVASMRLMLNGFPTNAVADLKGRKMRITPFPPVRDFYQLLGAASTPMPLTDVYDSLANGQVDGVDADMELVFRMKFYERGNTLLHSNHMMFPVVGLVSGRLWQTMTPADRELVSGAARKHLNGLFDTYVRVEQEMEKSVQGTKVKVVKVGPEFFGDTLKQWEDLWLKRTPVLADLRREAAAIK</sequence>
<dbReference type="InterPro" id="IPR038404">
    <property type="entry name" value="TRAP_DctP_sf"/>
</dbReference>
<dbReference type="AlphaFoldDB" id="A0A4P6X5S8"/>
<dbReference type="InterPro" id="IPR018389">
    <property type="entry name" value="DctP_fam"/>
</dbReference>